<evidence type="ECO:0000256" key="1">
    <source>
        <dbReference type="SAM" id="MobiDB-lite"/>
    </source>
</evidence>
<feature type="compositionally biased region" description="Low complexity" evidence="1">
    <location>
        <begin position="150"/>
        <end position="164"/>
    </location>
</feature>
<proteinExistence type="predicted"/>
<dbReference type="Proteomes" id="UP000652761">
    <property type="component" value="Unassembled WGS sequence"/>
</dbReference>
<sequence length="164" mass="18323">MKKATWLQDPEVRSRWNPCRDLPENVAYLAVAFSGRRLDPLSRGIGLARFGFGLTHLWSTSSGRFVQVAADEKGKKNGLVWAISCSPATKNSSTRPQQDVNAAQVVLMLPQLFTLRSNNENQHQQLEEELPQPDKPVEQFSVDPAVGPDQTQQQQLPQQKSVSE</sequence>
<comment type="caution">
    <text evidence="2">The sequence shown here is derived from an EMBL/GenBank/DDBJ whole genome shotgun (WGS) entry which is preliminary data.</text>
</comment>
<evidence type="ECO:0000313" key="3">
    <source>
        <dbReference type="Proteomes" id="UP000652761"/>
    </source>
</evidence>
<keyword evidence="3" id="KW-1185">Reference proteome</keyword>
<gene>
    <name evidence="2" type="ORF">Taro_013399</name>
</gene>
<name>A0A843UFU9_COLES</name>
<dbReference type="AlphaFoldDB" id="A0A843UFU9"/>
<accession>A0A843UFU9</accession>
<protein>
    <submittedName>
        <fullName evidence="2">Uncharacterized protein</fullName>
    </submittedName>
</protein>
<feature type="region of interest" description="Disordered" evidence="1">
    <location>
        <begin position="120"/>
        <end position="164"/>
    </location>
</feature>
<reference evidence="2" key="1">
    <citation type="submission" date="2017-07" db="EMBL/GenBank/DDBJ databases">
        <title>Taro Niue Genome Assembly and Annotation.</title>
        <authorList>
            <person name="Atibalentja N."/>
            <person name="Keating K."/>
            <person name="Fields C.J."/>
        </authorList>
    </citation>
    <scope>NUCLEOTIDE SEQUENCE</scope>
    <source>
        <strain evidence="2">Niue_2</strain>
        <tissue evidence="2">Leaf</tissue>
    </source>
</reference>
<evidence type="ECO:0000313" key="2">
    <source>
        <dbReference type="EMBL" id="MQL80946.1"/>
    </source>
</evidence>
<dbReference type="EMBL" id="NMUH01000536">
    <property type="protein sequence ID" value="MQL80946.1"/>
    <property type="molecule type" value="Genomic_DNA"/>
</dbReference>
<organism evidence="2 3">
    <name type="scientific">Colocasia esculenta</name>
    <name type="common">Wild taro</name>
    <name type="synonym">Arum esculentum</name>
    <dbReference type="NCBI Taxonomy" id="4460"/>
    <lineage>
        <taxon>Eukaryota</taxon>
        <taxon>Viridiplantae</taxon>
        <taxon>Streptophyta</taxon>
        <taxon>Embryophyta</taxon>
        <taxon>Tracheophyta</taxon>
        <taxon>Spermatophyta</taxon>
        <taxon>Magnoliopsida</taxon>
        <taxon>Liliopsida</taxon>
        <taxon>Araceae</taxon>
        <taxon>Aroideae</taxon>
        <taxon>Colocasieae</taxon>
        <taxon>Colocasia</taxon>
    </lineage>
</organism>